<protein>
    <recommendedName>
        <fullName evidence="4">Ubiquitin-like protease family profile domain-containing protein</fullName>
    </recommendedName>
</protein>
<comment type="similarity">
    <text evidence="1">Belongs to the peptidase C48 family.</text>
</comment>
<dbReference type="InterPro" id="IPR038765">
    <property type="entry name" value="Papain-like_cys_pep_sf"/>
</dbReference>
<feature type="domain" description="Ubiquitin-like protease family profile" evidence="4">
    <location>
        <begin position="1"/>
        <end position="185"/>
    </location>
</feature>
<proteinExistence type="inferred from homology"/>
<dbReference type="AlphaFoldDB" id="A0A5N6LYR0"/>
<keyword evidence="3" id="KW-0378">Hydrolase</keyword>
<dbReference type="PROSITE" id="PS50600">
    <property type="entry name" value="ULP_PROTEASE"/>
    <property type="match status" value="1"/>
</dbReference>
<reference evidence="5 6" key="1">
    <citation type="submission" date="2019-05" db="EMBL/GenBank/DDBJ databases">
        <title>Mikania micrantha, genome provides insights into the molecular mechanism of rapid growth.</title>
        <authorList>
            <person name="Liu B."/>
        </authorList>
    </citation>
    <scope>NUCLEOTIDE SEQUENCE [LARGE SCALE GENOMIC DNA]</scope>
    <source>
        <strain evidence="5">NLD-2019</strain>
        <tissue evidence="5">Leaf</tissue>
    </source>
</reference>
<dbReference type="GO" id="GO:0006508">
    <property type="term" value="P:proteolysis"/>
    <property type="evidence" value="ECO:0007669"/>
    <property type="project" value="UniProtKB-KW"/>
</dbReference>
<evidence type="ECO:0000313" key="5">
    <source>
        <dbReference type="EMBL" id="KAD2805842.1"/>
    </source>
</evidence>
<dbReference type="SUPFAM" id="SSF54001">
    <property type="entry name" value="Cysteine proteinases"/>
    <property type="match status" value="1"/>
</dbReference>
<dbReference type="Gene3D" id="3.40.395.10">
    <property type="entry name" value="Adenoviral Proteinase, Chain A"/>
    <property type="match status" value="1"/>
</dbReference>
<keyword evidence="2" id="KW-0645">Protease</keyword>
<evidence type="ECO:0000256" key="1">
    <source>
        <dbReference type="ARBA" id="ARBA00005234"/>
    </source>
</evidence>
<evidence type="ECO:0000256" key="2">
    <source>
        <dbReference type="ARBA" id="ARBA00022670"/>
    </source>
</evidence>
<organism evidence="5 6">
    <name type="scientific">Mikania micrantha</name>
    <name type="common">bitter vine</name>
    <dbReference type="NCBI Taxonomy" id="192012"/>
    <lineage>
        <taxon>Eukaryota</taxon>
        <taxon>Viridiplantae</taxon>
        <taxon>Streptophyta</taxon>
        <taxon>Embryophyta</taxon>
        <taxon>Tracheophyta</taxon>
        <taxon>Spermatophyta</taxon>
        <taxon>Magnoliopsida</taxon>
        <taxon>eudicotyledons</taxon>
        <taxon>Gunneridae</taxon>
        <taxon>Pentapetalae</taxon>
        <taxon>asterids</taxon>
        <taxon>campanulids</taxon>
        <taxon>Asterales</taxon>
        <taxon>Asteraceae</taxon>
        <taxon>Asteroideae</taxon>
        <taxon>Heliantheae alliance</taxon>
        <taxon>Eupatorieae</taxon>
        <taxon>Mikania</taxon>
    </lineage>
</organism>
<evidence type="ECO:0000256" key="3">
    <source>
        <dbReference type="ARBA" id="ARBA00022801"/>
    </source>
</evidence>
<dbReference type="InterPro" id="IPR003653">
    <property type="entry name" value="Peptidase_C48_C"/>
</dbReference>
<dbReference type="OrthoDB" id="1728300at2759"/>
<gene>
    <name evidence="5" type="ORF">E3N88_39219</name>
</gene>
<keyword evidence="6" id="KW-1185">Reference proteome</keyword>
<name>A0A5N6LYR0_9ASTR</name>
<comment type="caution">
    <text evidence="5">The sequence shown here is derived from an EMBL/GenBank/DDBJ whole genome shotgun (WGS) entry which is preliminary data.</text>
</comment>
<evidence type="ECO:0000259" key="4">
    <source>
        <dbReference type="PROSITE" id="PS50600"/>
    </source>
</evidence>
<dbReference type="GO" id="GO:0008234">
    <property type="term" value="F:cysteine-type peptidase activity"/>
    <property type="evidence" value="ECO:0007669"/>
    <property type="project" value="InterPro"/>
</dbReference>
<accession>A0A5N6LYR0</accession>
<dbReference type="Proteomes" id="UP000326396">
    <property type="component" value="Linkage Group LG8"/>
</dbReference>
<sequence>MPNNEVNNQIIDAWAEVLNFEEKYRSTGSPHRLFCGTNAIPGWVLNQEGVNHQERFDKFSTNMDDLIKGDLKLSDLKLFDMVFFPVLEFNHYYLIVFELRNSAISVIDNFHESIPLVGLRDNKDYYFKDSPYKVKDVFVQYLKQIQHQKTDKIHASPVQKLHILWATKTNAVDCAIFVMRHMEKFMGMREQFNCGFLTNDKRKKANLTC</sequence>
<evidence type="ECO:0000313" key="6">
    <source>
        <dbReference type="Proteomes" id="UP000326396"/>
    </source>
</evidence>
<dbReference type="EMBL" id="SZYD01000018">
    <property type="protein sequence ID" value="KAD2805842.1"/>
    <property type="molecule type" value="Genomic_DNA"/>
</dbReference>